<dbReference type="Proteomes" id="UP000078397">
    <property type="component" value="Unassembled WGS sequence"/>
</dbReference>
<dbReference type="Gene3D" id="3.40.50.1820">
    <property type="entry name" value="alpha/beta hydrolase"/>
    <property type="match status" value="1"/>
</dbReference>
<gene>
    <name evidence="6" type="ORF">VFPPC_05962</name>
</gene>
<keyword evidence="4" id="KW-0443">Lipid metabolism</keyword>
<name>A0A179FH42_METCM</name>
<protein>
    <recommendedName>
        <fullName evidence="1">1-alkyl-2-acetylglycerophosphocholine esterase</fullName>
        <ecNumber evidence="1">3.1.1.47</ecNumber>
    </recommendedName>
</protein>
<proteinExistence type="predicted"/>
<feature type="domain" description="AB hydrolase-1" evidence="5">
    <location>
        <begin position="59"/>
        <end position="247"/>
    </location>
</feature>
<dbReference type="GeneID" id="28849069"/>
<evidence type="ECO:0000256" key="2">
    <source>
        <dbReference type="ARBA" id="ARBA00022801"/>
    </source>
</evidence>
<dbReference type="EC" id="3.1.1.47" evidence="1"/>
<dbReference type="Pfam" id="PF12697">
    <property type="entry name" value="Abhydrolase_6"/>
    <property type="match status" value="1"/>
</dbReference>
<keyword evidence="7" id="KW-1185">Reference proteome</keyword>
<keyword evidence="3" id="KW-0442">Lipid degradation</keyword>
<dbReference type="InterPro" id="IPR029058">
    <property type="entry name" value="AB_hydrolase_fold"/>
</dbReference>
<dbReference type="PANTHER" id="PTHR10272">
    <property type="entry name" value="PLATELET-ACTIVATING FACTOR ACETYLHYDROLASE"/>
    <property type="match status" value="1"/>
</dbReference>
<dbReference type="GO" id="GO:0003847">
    <property type="term" value="F:1-alkyl-2-acetylglycerophosphocholine esterase activity"/>
    <property type="evidence" value="ECO:0007669"/>
    <property type="project" value="UniProtKB-EC"/>
</dbReference>
<keyword evidence="2" id="KW-0378">Hydrolase</keyword>
<dbReference type="KEGG" id="pchm:VFPPC_05962"/>
<dbReference type="OrthoDB" id="2363873at2759"/>
<reference evidence="6 7" key="1">
    <citation type="journal article" date="2016" name="PLoS Pathog.">
        <title>Biosynthesis of antibiotic leucinostatins in bio-control fungus Purpureocillium lilacinum and their inhibition on phytophthora revealed by genome mining.</title>
        <authorList>
            <person name="Wang G."/>
            <person name="Liu Z."/>
            <person name="Lin R."/>
            <person name="Li E."/>
            <person name="Mao Z."/>
            <person name="Ling J."/>
            <person name="Yang Y."/>
            <person name="Yin W.B."/>
            <person name="Xie B."/>
        </authorList>
    </citation>
    <scope>NUCLEOTIDE SEQUENCE [LARGE SCALE GENOMIC DNA]</scope>
    <source>
        <strain evidence="6">170</strain>
    </source>
</reference>
<sequence length="328" mass="35472">MSSSVFTHALSGNASKLAVKAHASPVRIYCPITLPVSNRPVDLQLRVTSPASGTNLPIILLSHGHGQTDWLSSMYGYSPLAEYYAAHGFVVFQPTHLSSRMLSLEKPPQGDEMYWQSRPDDMSQILNHLESIEAVVPELKGRLDTDKVAVVGHSFGGLTASMLLGATNTDPRNGSKHDAFDKRIKAGVVIGGPGKGGEDLSEGAKGLLPFYAPDFSSMRTKTLVVAGDEDLSPYLTVRDETWHADPYTLSPGPKDLFMVKGAKHTFGGISGWDSNEIQEEKAKCAEMLGVLQKSTLAWLRSALYGDGSWEDIRGVIEELGCGIVQSKE</sequence>
<evidence type="ECO:0000256" key="1">
    <source>
        <dbReference type="ARBA" id="ARBA00013201"/>
    </source>
</evidence>
<evidence type="ECO:0000256" key="3">
    <source>
        <dbReference type="ARBA" id="ARBA00022963"/>
    </source>
</evidence>
<dbReference type="RefSeq" id="XP_018142041.1">
    <property type="nucleotide sequence ID" value="XM_018285075.1"/>
</dbReference>
<evidence type="ECO:0000313" key="7">
    <source>
        <dbReference type="Proteomes" id="UP000078397"/>
    </source>
</evidence>
<dbReference type="STRING" id="1380566.A0A179FH42"/>
<comment type="caution">
    <text evidence="6">The sequence shown here is derived from an EMBL/GenBank/DDBJ whole genome shotgun (WGS) entry which is preliminary data.</text>
</comment>
<dbReference type="AlphaFoldDB" id="A0A179FH42"/>
<evidence type="ECO:0000259" key="5">
    <source>
        <dbReference type="Pfam" id="PF12697"/>
    </source>
</evidence>
<organism evidence="6 7">
    <name type="scientific">Pochonia chlamydosporia 170</name>
    <dbReference type="NCBI Taxonomy" id="1380566"/>
    <lineage>
        <taxon>Eukaryota</taxon>
        <taxon>Fungi</taxon>
        <taxon>Dikarya</taxon>
        <taxon>Ascomycota</taxon>
        <taxon>Pezizomycotina</taxon>
        <taxon>Sordariomycetes</taxon>
        <taxon>Hypocreomycetidae</taxon>
        <taxon>Hypocreales</taxon>
        <taxon>Clavicipitaceae</taxon>
        <taxon>Pochonia</taxon>
    </lineage>
</organism>
<dbReference type="EMBL" id="LSBJ02000005">
    <property type="protein sequence ID" value="OAQ64727.1"/>
    <property type="molecule type" value="Genomic_DNA"/>
</dbReference>
<dbReference type="InterPro" id="IPR000073">
    <property type="entry name" value="AB_hydrolase_1"/>
</dbReference>
<dbReference type="GO" id="GO:0016042">
    <property type="term" value="P:lipid catabolic process"/>
    <property type="evidence" value="ECO:0007669"/>
    <property type="project" value="UniProtKB-KW"/>
</dbReference>
<dbReference type="SUPFAM" id="SSF53474">
    <property type="entry name" value="alpha/beta-Hydrolases"/>
    <property type="match status" value="1"/>
</dbReference>
<accession>A0A179FH42</accession>
<evidence type="ECO:0000313" key="6">
    <source>
        <dbReference type="EMBL" id="OAQ64727.1"/>
    </source>
</evidence>
<dbReference type="PANTHER" id="PTHR10272:SF0">
    <property type="entry name" value="PLATELET-ACTIVATING FACTOR ACETYLHYDROLASE"/>
    <property type="match status" value="1"/>
</dbReference>
<evidence type="ECO:0000256" key="4">
    <source>
        <dbReference type="ARBA" id="ARBA00023098"/>
    </source>
</evidence>